<dbReference type="EMBL" id="FTPS01000001">
    <property type="protein sequence ID" value="SIT74884.1"/>
    <property type="molecule type" value="Genomic_DNA"/>
</dbReference>
<dbReference type="Proteomes" id="UP000192455">
    <property type="component" value="Unassembled WGS sequence"/>
</dbReference>
<sequence>MNHSQTPAPWRKIVEEKDWSSLDAYWRYARQGEAADILAALRRAVGTTKIVNGVEHDIIDREPAEVPADLVGAAEILREGELEAYAMGEDVYLQPYREQWAELSGQVLKDCRELEALPEVTEGDASMSRQLHARVARGELAWINRILAAMLVADDDDPNDDPALDAALQEHMATVAVKAFIAGQHFRAALGKVHEVDAIRGEINLEAAEHGGEVTSLLNKDNRERIMARMIDLIRNEGLNVTSAAWACAAEGLASQSAVRSTWYRHRKTVATPPLPQT</sequence>
<dbReference type="STRING" id="515897.SAMN05421849_0228"/>
<dbReference type="AlphaFoldDB" id="A0A1R3WCU4"/>
<evidence type="ECO:0000313" key="2">
    <source>
        <dbReference type="Proteomes" id="UP000192455"/>
    </source>
</evidence>
<keyword evidence="2" id="KW-1185">Reference proteome</keyword>
<protein>
    <submittedName>
        <fullName evidence="1">Uncharacterized protein</fullName>
    </submittedName>
</protein>
<reference evidence="1 2" key="1">
    <citation type="submission" date="2017-01" db="EMBL/GenBank/DDBJ databases">
        <authorList>
            <person name="Mah S.A."/>
            <person name="Swanson W.J."/>
            <person name="Moy G.W."/>
            <person name="Vacquier V.D."/>
        </authorList>
    </citation>
    <scope>NUCLEOTIDE SEQUENCE [LARGE SCALE GENOMIC DNA]</scope>
    <source>
        <strain evidence="1 2">DSM 21219</strain>
    </source>
</reference>
<evidence type="ECO:0000313" key="1">
    <source>
        <dbReference type="EMBL" id="SIT74884.1"/>
    </source>
</evidence>
<dbReference type="RefSeq" id="WP_076646514.1">
    <property type="nucleotide sequence ID" value="NZ_FTPS01000001.1"/>
</dbReference>
<dbReference type="OrthoDB" id="7850056at2"/>
<organism evidence="1 2">
    <name type="scientific">Pontibaca methylaminivorans</name>
    <dbReference type="NCBI Taxonomy" id="515897"/>
    <lineage>
        <taxon>Bacteria</taxon>
        <taxon>Pseudomonadati</taxon>
        <taxon>Pseudomonadota</taxon>
        <taxon>Alphaproteobacteria</taxon>
        <taxon>Rhodobacterales</taxon>
        <taxon>Roseobacteraceae</taxon>
        <taxon>Pontibaca</taxon>
    </lineage>
</organism>
<proteinExistence type="predicted"/>
<gene>
    <name evidence="1" type="ORF">SAMN05421849_0228</name>
</gene>
<accession>A0A1R3WCU4</accession>
<name>A0A1R3WCU4_9RHOB</name>